<dbReference type="HOGENOM" id="CLU_021018_1_0_11"/>
<keyword evidence="9" id="KW-1185">Reference proteome</keyword>
<comment type="caution">
    <text evidence="8">The sequence shown here is derived from an EMBL/GenBank/DDBJ whole genome shotgun (WGS) entry which is preliminary data.</text>
</comment>
<keyword evidence="3" id="KW-0028">Amino-acid biosynthesis</keyword>
<dbReference type="InterPro" id="IPR001216">
    <property type="entry name" value="P-phosphate_BS"/>
</dbReference>
<dbReference type="CDD" id="cd01561">
    <property type="entry name" value="CBS_like"/>
    <property type="match status" value="1"/>
</dbReference>
<name>R4Z7I9_9ACTN</name>
<evidence type="ECO:0000256" key="4">
    <source>
        <dbReference type="ARBA" id="ARBA00022679"/>
    </source>
</evidence>
<keyword evidence="5" id="KW-0663">Pyridoxal phosphate</keyword>
<reference evidence="8 9" key="1">
    <citation type="journal article" date="2013" name="ISME J.">
        <title>Metabolic model for the filamentous 'Candidatus Microthrix parvicella' based on genomic and metagenomic analyses.</title>
        <authorList>
            <person name="Jon McIlroy S."/>
            <person name="Kristiansen R."/>
            <person name="Albertsen M."/>
            <person name="Michael Karst S."/>
            <person name="Rossetti S."/>
            <person name="Lund Nielsen J."/>
            <person name="Tandoi V."/>
            <person name="James Seviour R."/>
            <person name="Nielsen P.H."/>
        </authorList>
    </citation>
    <scope>NUCLEOTIDE SEQUENCE [LARGE SCALE GENOMIC DNA]</scope>
    <source>
        <strain evidence="8 9">RN1</strain>
    </source>
</reference>
<protein>
    <submittedName>
        <fullName evidence="8">Putative cysteine synthase-like protein</fullName>
        <ecNumber evidence="8">2.5.1.47</ecNumber>
    </submittedName>
</protein>
<dbReference type="GO" id="GO:0006535">
    <property type="term" value="P:cysteine biosynthetic process from serine"/>
    <property type="evidence" value="ECO:0007669"/>
    <property type="project" value="InterPro"/>
</dbReference>
<keyword evidence="4 8" id="KW-0808">Transferase</keyword>
<dbReference type="InterPro" id="IPR036052">
    <property type="entry name" value="TrpB-like_PALP_sf"/>
</dbReference>
<feature type="domain" description="Tryptophan synthase beta chain-like PALP" evidence="7">
    <location>
        <begin position="43"/>
        <end position="322"/>
    </location>
</feature>
<dbReference type="eggNOG" id="COG0031">
    <property type="taxonomic scope" value="Bacteria"/>
</dbReference>
<evidence type="ECO:0000313" key="9">
    <source>
        <dbReference type="Proteomes" id="UP000018291"/>
    </source>
</evidence>
<dbReference type="Proteomes" id="UP000018291">
    <property type="component" value="Unassembled WGS sequence"/>
</dbReference>
<accession>R4Z7I9</accession>
<dbReference type="SUPFAM" id="SSF53686">
    <property type="entry name" value="Tryptophan synthase beta subunit-like PLP-dependent enzymes"/>
    <property type="match status" value="1"/>
</dbReference>
<evidence type="ECO:0000313" key="8">
    <source>
        <dbReference type="EMBL" id="CCM65587.1"/>
    </source>
</evidence>
<evidence type="ECO:0000259" key="7">
    <source>
        <dbReference type="Pfam" id="PF00291"/>
    </source>
</evidence>
<dbReference type="InterPro" id="IPR001926">
    <property type="entry name" value="TrpB-like_PALP"/>
</dbReference>
<dbReference type="EC" id="2.5.1.47" evidence="8"/>
<dbReference type="AlphaFoldDB" id="R4Z7I9"/>
<comment type="cofactor">
    <cofactor evidence="1">
        <name>pyridoxal 5'-phosphate</name>
        <dbReference type="ChEBI" id="CHEBI:597326"/>
    </cofactor>
</comment>
<gene>
    <name evidence="8" type="primary">ytkP</name>
    <name evidence="8" type="ORF">BN381_80117</name>
</gene>
<evidence type="ECO:0000256" key="1">
    <source>
        <dbReference type="ARBA" id="ARBA00001933"/>
    </source>
</evidence>
<evidence type="ECO:0000256" key="5">
    <source>
        <dbReference type="ARBA" id="ARBA00022898"/>
    </source>
</evidence>
<proteinExistence type="inferred from homology"/>
<dbReference type="GO" id="GO:0004124">
    <property type="term" value="F:cysteine synthase activity"/>
    <property type="evidence" value="ECO:0007669"/>
    <property type="project" value="UniProtKB-EC"/>
</dbReference>
<dbReference type="EMBL" id="CANL01000078">
    <property type="protein sequence ID" value="CCM65587.1"/>
    <property type="molecule type" value="Genomic_DNA"/>
</dbReference>
<dbReference type="Gene3D" id="3.40.50.1100">
    <property type="match status" value="2"/>
</dbReference>
<dbReference type="Pfam" id="PF00291">
    <property type="entry name" value="PALP"/>
    <property type="match status" value="1"/>
</dbReference>
<sequence>MSTEVVGFVGFSRHRPSFTLETVLNLQSRSSEVFPMAVASSVLDLIGSTPMIDVSELSPNPNVRILGKAEFLNPAGSVKDRIARQMILEAEEDGTLRPGSVIIEPSSGNTGIAMAMICRVRGYHLKVVLPENVTQERRGALLAFGAEIIDSPGPEGSNGAVRRAIELADQHPEWVFLYQYANEANPRAHYETTGPEIAADCPEITHFVAGLGTSGTLLGVGTYLKELNPDVKVLAVEPPSGERVEGLRSLEDGFIPPVFDKWGGVDLLDGKSIVRPRESLIWTRRLGDVGVFAGISSGAALAGAVKVAERIESGTICFVICDAGWKYLSTGAYSDDLDTAATNVEQVIYF</sequence>
<dbReference type="FunFam" id="3.40.50.1100:FF:000016">
    <property type="entry name" value="Cysteine synthase A"/>
    <property type="match status" value="1"/>
</dbReference>
<comment type="similarity">
    <text evidence="2">Belongs to the cysteine synthase/cystathionine beta-synthase family.</text>
</comment>
<evidence type="ECO:0000256" key="6">
    <source>
        <dbReference type="ARBA" id="ARBA00023192"/>
    </source>
</evidence>
<evidence type="ECO:0000256" key="3">
    <source>
        <dbReference type="ARBA" id="ARBA00022605"/>
    </source>
</evidence>
<organism evidence="8 9">
    <name type="scientific">Candidatus Neomicrothrix parvicella RN1</name>
    <dbReference type="NCBI Taxonomy" id="1229780"/>
    <lineage>
        <taxon>Bacteria</taxon>
        <taxon>Bacillati</taxon>
        <taxon>Actinomycetota</taxon>
        <taxon>Acidimicrobiia</taxon>
        <taxon>Acidimicrobiales</taxon>
        <taxon>Microthrixaceae</taxon>
        <taxon>Candidatus Neomicrothrix</taxon>
    </lineage>
</organism>
<dbReference type="InterPro" id="IPR050214">
    <property type="entry name" value="Cys_Synth/Cystath_Beta-Synth"/>
</dbReference>
<dbReference type="PANTHER" id="PTHR10314">
    <property type="entry name" value="CYSTATHIONINE BETA-SYNTHASE"/>
    <property type="match status" value="1"/>
</dbReference>
<evidence type="ECO:0000256" key="2">
    <source>
        <dbReference type="ARBA" id="ARBA00007103"/>
    </source>
</evidence>
<dbReference type="PROSITE" id="PS00901">
    <property type="entry name" value="CYS_SYNTHASE"/>
    <property type="match status" value="1"/>
</dbReference>
<keyword evidence="6" id="KW-0198">Cysteine biosynthesis</keyword>
<dbReference type="STRING" id="1229780.BN381_80117"/>